<evidence type="ECO:0000259" key="11">
    <source>
        <dbReference type="Pfam" id="PF04678"/>
    </source>
</evidence>
<dbReference type="SUPFAM" id="SSF50978">
    <property type="entry name" value="WD40 repeat-like"/>
    <property type="match status" value="1"/>
</dbReference>
<evidence type="ECO:0000256" key="5">
    <source>
        <dbReference type="ARBA" id="ARBA00038394"/>
    </source>
</evidence>
<keyword evidence="8" id="KW-0175">Coiled coil</keyword>
<gene>
    <name evidence="12" type="ORF">BE221DRAFT_207892</name>
</gene>
<dbReference type="InterPro" id="IPR006769">
    <property type="entry name" value="MCU_C"/>
</dbReference>
<dbReference type="PANTHER" id="PTHR19877:SF13">
    <property type="entry name" value="SERINE-THREONINE KINASE RECEPTOR-ASSOCIATED PROTEIN"/>
    <property type="match status" value="1"/>
</dbReference>
<evidence type="ECO:0000256" key="8">
    <source>
        <dbReference type="SAM" id="Coils"/>
    </source>
</evidence>
<feature type="compositionally biased region" description="Basic and acidic residues" evidence="9">
    <location>
        <begin position="51"/>
        <end position="62"/>
    </location>
</feature>
<keyword evidence="10" id="KW-0472">Membrane</keyword>
<dbReference type="InterPro" id="IPR019775">
    <property type="entry name" value="WD40_repeat_CS"/>
</dbReference>
<accession>A0A1Y5I5Q1</accession>
<proteinExistence type="inferred from homology"/>
<feature type="transmembrane region" description="Helical" evidence="10">
    <location>
        <begin position="220"/>
        <end position="240"/>
    </location>
</feature>
<protein>
    <recommendedName>
        <fullName evidence="6">Serine-threonine kinase receptor-associated protein</fullName>
    </recommendedName>
</protein>
<feature type="transmembrane region" description="Helical" evidence="10">
    <location>
        <begin position="252"/>
        <end position="270"/>
    </location>
</feature>
<evidence type="ECO:0000256" key="3">
    <source>
        <dbReference type="ARBA" id="ARBA00022737"/>
    </source>
</evidence>
<evidence type="ECO:0000256" key="6">
    <source>
        <dbReference type="ARBA" id="ARBA00040390"/>
    </source>
</evidence>
<feature type="domain" description="Calcium uniporter protein C-terminal" evidence="11">
    <location>
        <begin position="142"/>
        <end position="304"/>
    </location>
</feature>
<feature type="repeat" description="WD" evidence="7">
    <location>
        <begin position="406"/>
        <end position="448"/>
    </location>
</feature>
<feature type="coiled-coil region" evidence="8">
    <location>
        <begin position="186"/>
        <end position="220"/>
    </location>
</feature>
<organism evidence="12">
    <name type="scientific">Ostreococcus tauri</name>
    <name type="common">Marine green alga</name>
    <dbReference type="NCBI Taxonomy" id="70448"/>
    <lineage>
        <taxon>Eukaryota</taxon>
        <taxon>Viridiplantae</taxon>
        <taxon>Chlorophyta</taxon>
        <taxon>Mamiellophyceae</taxon>
        <taxon>Mamiellales</taxon>
        <taxon>Bathycoccaceae</taxon>
        <taxon>Ostreococcus</taxon>
    </lineage>
</organism>
<keyword evidence="1 7" id="KW-0853">WD repeat</keyword>
<evidence type="ECO:0000256" key="9">
    <source>
        <dbReference type="SAM" id="MobiDB-lite"/>
    </source>
</evidence>
<evidence type="ECO:0000256" key="2">
    <source>
        <dbReference type="ARBA" id="ARBA00022664"/>
    </source>
</evidence>
<dbReference type="PROSITE" id="PS50294">
    <property type="entry name" value="WD_REPEATS_REGION"/>
    <property type="match status" value="2"/>
</dbReference>
<feature type="compositionally biased region" description="Polar residues" evidence="9">
    <location>
        <begin position="63"/>
        <end position="74"/>
    </location>
</feature>
<evidence type="ECO:0000256" key="1">
    <source>
        <dbReference type="ARBA" id="ARBA00022574"/>
    </source>
</evidence>
<dbReference type="Proteomes" id="UP000195557">
    <property type="component" value="Unassembled WGS sequence"/>
</dbReference>
<reference evidence="12" key="1">
    <citation type="submission" date="2017-04" db="EMBL/GenBank/DDBJ databases">
        <title>Population genomics of picophytoplankton unveils novel chromosome hypervariability.</title>
        <authorList>
            <consortium name="DOE Joint Genome Institute"/>
            <person name="Blanc-Mathieu R."/>
            <person name="Krasovec M."/>
            <person name="Hebrard M."/>
            <person name="Yau S."/>
            <person name="Desgranges E."/>
            <person name="Martin J."/>
            <person name="Schackwitz W."/>
            <person name="Kuo A."/>
            <person name="Salin G."/>
            <person name="Donnadieu C."/>
            <person name="Desdevises Y."/>
            <person name="Sanchez-Ferandin S."/>
            <person name="Moreau H."/>
            <person name="Rivals E."/>
            <person name="Grigoriev I.V."/>
            <person name="Grimsley N."/>
            <person name="Eyre-Walker A."/>
            <person name="Piganeau G."/>
        </authorList>
    </citation>
    <scope>NUCLEOTIDE SEQUENCE [LARGE SCALE GENOMIC DNA]</scope>
    <source>
        <strain evidence="12">RCC 1115</strain>
    </source>
</reference>
<dbReference type="InterPro" id="IPR015943">
    <property type="entry name" value="WD40/YVTN_repeat-like_dom_sf"/>
</dbReference>
<dbReference type="InterPro" id="IPR001680">
    <property type="entry name" value="WD40_rpt"/>
</dbReference>
<dbReference type="InterPro" id="IPR036322">
    <property type="entry name" value="WD40_repeat_dom_sf"/>
</dbReference>
<dbReference type="EMBL" id="KZ155832">
    <property type="protein sequence ID" value="OUS43423.1"/>
    <property type="molecule type" value="Genomic_DNA"/>
</dbReference>
<dbReference type="PROSITE" id="PS50082">
    <property type="entry name" value="WD_REPEATS_2"/>
    <property type="match status" value="2"/>
</dbReference>
<dbReference type="GO" id="GO:0032797">
    <property type="term" value="C:SMN complex"/>
    <property type="evidence" value="ECO:0007669"/>
    <property type="project" value="TreeGrafter"/>
</dbReference>
<comment type="similarity">
    <text evidence="5">Belongs to the WD repeat STRAP family.</text>
</comment>
<keyword evidence="4" id="KW-0508">mRNA splicing</keyword>
<dbReference type="PANTHER" id="PTHR19877">
    <property type="entry name" value="EUKARYOTIC TRANSLATION INITIATION FACTOR 3 SUBUNIT I"/>
    <property type="match status" value="1"/>
</dbReference>
<feature type="repeat" description="WD" evidence="7">
    <location>
        <begin position="530"/>
        <end position="568"/>
    </location>
</feature>
<name>A0A1Y5I5Q1_OSTTA</name>
<sequence>MALVRRRGLDLVTLVGRCASGASIGSVGGANGGRFRTTLTSAGVAGVAGRADGRDDARRETRSSGVTPYSSVRTFAKNTAGDTAKAGEGKDKNVLDNLLRTHDVILLHEELEASARQRDTMGLDELRELVRNSASPPRSPAETAEKLQLLQDSGMILVLEDLVYLRPREVTSAVLRALPGVPSKVYGMKQNELEEMQQEFEALRNNYDQAQRRAESRSRMIISSGLVLLCCQLAMFIRLTYYEFSWDVMEPISYFVGLSNAIMAYSYYLWNRRDFTFESWQRQLEGKYSEDILRSRGFNLERYIILARQNIQRTMPQVPLVCHGHSRPIVNLEYSRVTPDGVFLISSSKDGQPMLRCGDSGDWVGTFQGHKGVCFSENGERLLTGGAEKLLRIYDLNKPEADPYAMAGHASSIKTASFIHNDELILSSCAEDKGIRVWDVRTNTVVTTLSTESPVMSIEVSADGKHMTTADGKDVTFWDLQNFSKIKKWTMEYEVESASVSLKHRKFVAGGPDMWVHLHDMETGAEEQTNKGHHGPVHNVRFAPDQNSYCSGSEDGTIRIWQTVEPKD</sequence>
<keyword evidence="10" id="KW-0812">Transmembrane</keyword>
<evidence type="ECO:0000313" key="12">
    <source>
        <dbReference type="EMBL" id="OUS43423.1"/>
    </source>
</evidence>
<dbReference type="PROSITE" id="PS00678">
    <property type="entry name" value="WD_REPEATS_1"/>
    <property type="match status" value="1"/>
</dbReference>
<dbReference type="Pfam" id="PF04678">
    <property type="entry name" value="MCU"/>
    <property type="match status" value="1"/>
</dbReference>
<dbReference type="GO" id="GO:0000387">
    <property type="term" value="P:spliceosomal snRNP assembly"/>
    <property type="evidence" value="ECO:0007669"/>
    <property type="project" value="TreeGrafter"/>
</dbReference>
<evidence type="ECO:0000256" key="4">
    <source>
        <dbReference type="ARBA" id="ARBA00023187"/>
    </source>
</evidence>
<keyword evidence="2" id="KW-0507">mRNA processing</keyword>
<dbReference type="Pfam" id="PF00400">
    <property type="entry name" value="WD40"/>
    <property type="match status" value="3"/>
</dbReference>
<dbReference type="CDD" id="cd00200">
    <property type="entry name" value="WD40"/>
    <property type="match status" value="1"/>
</dbReference>
<feature type="region of interest" description="Disordered" evidence="9">
    <location>
        <begin position="48"/>
        <end position="74"/>
    </location>
</feature>
<keyword evidence="3" id="KW-0677">Repeat</keyword>
<dbReference type="Gene3D" id="2.130.10.10">
    <property type="entry name" value="YVTN repeat-like/Quinoprotein amine dehydrogenase"/>
    <property type="match status" value="2"/>
</dbReference>
<dbReference type="GO" id="GO:0003723">
    <property type="term" value="F:RNA binding"/>
    <property type="evidence" value="ECO:0007669"/>
    <property type="project" value="TreeGrafter"/>
</dbReference>
<dbReference type="eggNOG" id="KOG2966">
    <property type="taxonomic scope" value="Eukaryota"/>
</dbReference>
<evidence type="ECO:0000256" key="7">
    <source>
        <dbReference type="PROSITE-ProRule" id="PRU00221"/>
    </source>
</evidence>
<dbReference type="AlphaFoldDB" id="A0A1Y5I5Q1"/>
<evidence type="ECO:0000256" key="10">
    <source>
        <dbReference type="SAM" id="Phobius"/>
    </source>
</evidence>
<keyword evidence="10" id="KW-1133">Transmembrane helix</keyword>
<dbReference type="SMART" id="SM00320">
    <property type="entry name" value="WD40"/>
    <property type="match status" value="6"/>
</dbReference>